<dbReference type="InterPro" id="IPR004045">
    <property type="entry name" value="Glutathione_S-Trfase_N"/>
</dbReference>
<dbReference type="Pfam" id="PF13410">
    <property type="entry name" value="GST_C_2"/>
    <property type="match status" value="1"/>
</dbReference>
<keyword evidence="2" id="KW-0808">Transferase</keyword>
<dbReference type="GO" id="GO:0004364">
    <property type="term" value="F:glutathione transferase activity"/>
    <property type="evidence" value="ECO:0007669"/>
    <property type="project" value="TreeGrafter"/>
</dbReference>
<dbReference type="Pfam" id="PF13417">
    <property type="entry name" value="GST_N_3"/>
    <property type="match status" value="1"/>
</dbReference>
<dbReference type="PROSITE" id="PS50404">
    <property type="entry name" value="GST_NTER"/>
    <property type="match status" value="1"/>
</dbReference>
<evidence type="ECO:0000313" key="2">
    <source>
        <dbReference type="EMBL" id="PVE48654.1"/>
    </source>
</evidence>
<dbReference type="SUPFAM" id="SSF47616">
    <property type="entry name" value="GST C-terminal domain-like"/>
    <property type="match status" value="1"/>
</dbReference>
<dbReference type="EMBL" id="QDDR01000002">
    <property type="protein sequence ID" value="PVE48654.1"/>
    <property type="molecule type" value="Genomic_DNA"/>
</dbReference>
<dbReference type="InterPro" id="IPR036249">
    <property type="entry name" value="Thioredoxin-like_sf"/>
</dbReference>
<reference evidence="2 3" key="1">
    <citation type="journal article" date="2011" name="Syst. Appl. Microbiol.">
        <title>Defluviimonas denitrificans gen. nov., sp. nov., and Pararhodobacter aggregans gen. nov., sp. nov., non-phototrophic Rhodobacteraceae from the biofilter of a marine aquaculture.</title>
        <authorList>
            <person name="Foesel B.U."/>
            <person name="Drake H.L."/>
            <person name="Schramm A."/>
        </authorList>
    </citation>
    <scope>NUCLEOTIDE SEQUENCE [LARGE SCALE GENOMIC DNA]</scope>
    <source>
        <strain evidence="2 3">D1-19</strain>
    </source>
</reference>
<feature type="domain" description="GST N-terminal" evidence="1">
    <location>
        <begin position="1"/>
        <end position="78"/>
    </location>
</feature>
<proteinExistence type="predicted"/>
<evidence type="ECO:0000259" key="1">
    <source>
        <dbReference type="PROSITE" id="PS50404"/>
    </source>
</evidence>
<gene>
    <name evidence="2" type="ORF">DDE23_06265</name>
</gene>
<keyword evidence="3" id="KW-1185">Reference proteome</keyword>
<dbReference type="OrthoDB" id="509852at2"/>
<dbReference type="GO" id="GO:0006749">
    <property type="term" value="P:glutathione metabolic process"/>
    <property type="evidence" value="ECO:0007669"/>
    <property type="project" value="TreeGrafter"/>
</dbReference>
<accession>A0A2T7UVI3</accession>
<comment type="caution">
    <text evidence="2">The sequence shown here is derived from an EMBL/GenBank/DDBJ whole genome shotgun (WGS) entry which is preliminary data.</text>
</comment>
<dbReference type="GO" id="GO:0006559">
    <property type="term" value="P:L-phenylalanine catabolic process"/>
    <property type="evidence" value="ECO:0007669"/>
    <property type="project" value="TreeGrafter"/>
</dbReference>
<dbReference type="InterPro" id="IPR036282">
    <property type="entry name" value="Glutathione-S-Trfase_C_sf"/>
</dbReference>
<name>A0A2T7UVI3_9RHOB</name>
<protein>
    <submittedName>
        <fullName evidence="2">Glutathione S-transferase</fullName>
    </submittedName>
</protein>
<dbReference type="GO" id="GO:0016034">
    <property type="term" value="F:maleylacetoacetate isomerase activity"/>
    <property type="evidence" value="ECO:0007669"/>
    <property type="project" value="TreeGrafter"/>
</dbReference>
<dbReference type="PANTHER" id="PTHR42673">
    <property type="entry name" value="MALEYLACETOACETATE ISOMERASE"/>
    <property type="match status" value="1"/>
</dbReference>
<organism evidence="2 3">
    <name type="scientific">Pararhodobacter aggregans</name>
    <dbReference type="NCBI Taxonomy" id="404875"/>
    <lineage>
        <taxon>Bacteria</taxon>
        <taxon>Pseudomonadati</taxon>
        <taxon>Pseudomonadota</taxon>
        <taxon>Alphaproteobacteria</taxon>
        <taxon>Rhodobacterales</taxon>
        <taxon>Paracoccaceae</taxon>
        <taxon>Pararhodobacter</taxon>
    </lineage>
</organism>
<dbReference type="PANTHER" id="PTHR42673:SF21">
    <property type="entry name" value="GLUTATHIONE S-TRANSFERASE YFCF"/>
    <property type="match status" value="1"/>
</dbReference>
<dbReference type="Gene3D" id="3.40.30.10">
    <property type="entry name" value="Glutaredoxin"/>
    <property type="match status" value="1"/>
</dbReference>
<dbReference type="AlphaFoldDB" id="A0A2T7UVI3"/>
<sequence length="215" mass="23693">MILWGLMDSPFVRRVAVALHHHGCAYQRRPLSVFRDFETMRATNPLGQAPVLTLPSGAVLTDSRAILEWLDATHPATSLTPAGDAMLPVLQVEAVALSLADKAVLLMGELIRRPVALRDPEAIARLQTQITGALDWLEDRAATAPLFERLTRADLALGCATRYLAEKQPRRLGERPALMRHSRWCEAQPPFAAAPYSAAEAMATGWRPEPEEEKS</sequence>
<evidence type="ECO:0000313" key="3">
    <source>
        <dbReference type="Proteomes" id="UP000244810"/>
    </source>
</evidence>
<dbReference type="Proteomes" id="UP000244810">
    <property type="component" value="Unassembled WGS sequence"/>
</dbReference>
<dbReference type="RefSeq" id="WP_107750458.1">
    <property type="nucleotide sequence ID" value="NZ_QBKF01000002.1"/>
</dbReference>
<dbReference type="SUPFAM" id="SSF52833">
    <property type="entry name" value="Thioredoxin-like"/>
    <property type="match status" value="1"/>
</dbReference>
<dbReference type="Gene3D" id="1.20.1050.10">
    <property type="match status" value="1"/>
</dbReference>